<evidence type="ECO:0000256" key="11">
    <source>
        <dbReference type="SAM" id="Phobius"/>
    </source>
</evidence>
<keyword evidence="5 11" id="KW-0812">Transmembrane</keyword>
<protein>
    <recommendedName>
        <fullName evidence="10">Putative proline/betaine transporter</fullName>
    </recommendedName>
</protein>
<proteinExistence type="inferred from homology"/>
<feature type="transmembrane region" description="Helical" evidence="11">
    <location>
        <begin position="193"/>
        <end position="212"/>
    </location>
</feature>
<evidence type="ECO:0000259" key="12">
    <source>
        <dbReference type="PROSITE" id="PS50850"/>
    </source>
</evidence>
<keyword evidence="7 11" id="KW-1133">Transmembrane helix</keyword>
<evidence type="ECO:0000256" key="3">
    <source>
        <dbReference type="ARBA" id="ARBA00022448"/>
    </source>
</evidence>
<dbReference type="SUPFAM" id="SSF103473">
    <property type="entry name" value="MFS general substrate transporter"/>
    <property type="match status" value="1"/>
</dbReference>
<feature type="transmembrane region" description="Helical" evidence="11">
    <location>
        <begin position="126"/>
        <end position="148"/>
    </location>
</feature>
<dbReference type="FunFam" id="1.20.1250.20:FF:000001">
    <property type="entry name" value="Dicarboxylate MFS transporter"/>
    <property type="match status" value="1"/>
</dbReference>
<evidence type="ECO:0000256" key="9">
    <source>
        <dbReference type="ARBA" id="ARBA00037295"/>
    </source>
</evidence>
<dbReference type="InterPro" id="IPR011701">
    <property type="entry name" value="MFS"/>
</dbReference>
<dbReference type="InterPro" id="IPR005829">
    <property type="entry name" value="Sugar_transporter_CS"/>
</dbReference>
<dbReference type="InterPro" id="IPR020846">
    <property type="entry name" value="MFS_dom"/>
</dbReference>
<dbReference type="Pfam" id="PF07690">
    <property type="entry name" value="MFS_1"/>
    <property type="match status" value="1"/>
</dbReference>
<organism evidence="13 14">
    <name type="scientific">Agrococcus jenensis</name>
    <dbReference type="NCBI Taxonomy" id="46353"/>
    <lineage>
        <taxon>Bacteria</taxon>
        <taxon>Bacillati</taxon>
        <taxon>Actinomycetota</taxon>
        <taxon>Actinomycetes</taxon>
        <taxon>Micrococcales</taxon>
        <taxon>Microbacteriaceae</taxon>
        <taxon>Agrococcus</taxon>
    </lineage>
</organism>
<dbReference type="GO" id="GO:0005886">
    <property type="term" value="C:plasma membrane"/>
    <property type="evidence" value="ECO:0007669"/>
    <property type="project" value="UniProtKB-SubCell"/>
</dbReference>
<keyword evidence="14" id="KW-1185">Reference proteome</keyword>
<keyword evidence="6" id="KW-0769">Symport</keyword>
<reference evidence="13 14" key="1">
    <citation type="submission" date="2018-11" db="EMBL/GenBank/DDBJ databases">
        <title>Sequencing the genomes of 1000 actinobacteria strains.</title>
        <authorList>
            <person name="Klenk H.-P."/>
        </authorList>
    </citation>
    <scope>NUCLEOTIDE SEQUENCE [LARGE SCALE GENOMIC DNA]</scope>
    <source>
        <strain evidence="13 14">DSM 9580</strain>
    </source>
</reference>
<feature type="transmembrane region" description="Helical" evidence="11">
    <location>
        <begin position="289"/>
        <end position="308"/>
    </location>
</feature>
<evidence type="ECO:0000256" key="10">
    <source>
        <dbReference type="ARBA" id="ARBA00039918"/>
    </source>
</evidence>
<dbReference type="PROSITE" id="PS50850">
    <property type="entry name" value="MFS"/>
    <property type="match status" value="1"/>
</dbReference>
<feature type="transmembrane region" description="Helical" evidence="11">
    <location>
        <begin position="59"/>
        <end position="81"/>
    </location>
</feature>
<feature type="transmembrane region" description="Helical" evidence="11">
    <location>
        <begin position="379"/>
        <end position="397"/>
    </location>
</feature>
<evidence type="ECO:0000256" key="6">
    <source>
        <dbReference type="ARBA" id="ARBA00022847"/>
    </source>
</evidence>
<feature type="transmembrane region" description="Helical" evidence="11">
    <location>
        <begin position="160"/>
        <end position="181"/>
    </location>
</feature>
<dbReference type="InterPro" id="IPR051084">
    <property type="entry name" value="H+-coupled_symporters"/>
</dbReference>
<gene>
    <name evidence="13" type="ORF">EDD26_2235</name>
</gene>
<dbReference type="EMBL" id="RKHJ01000001">
    <property type="protein sequence ID" value="ROR66840.1"/>
    <property type="molecule type" value="Genomic_DNA"/>
</dbReference>
<dbReference type="GO" id="GO:0015293">
    <property type="term" value="F:symporter activity"/>
    <property type="evidence" value="ECO:0007669"/>
    <property type="project" value="UniProtKB-KW"/>
</dbReference>
<dbReference type="Gene3D" id="1.20.1250.20">
    <property type="entry name" value="MFS general substrate transporter like domains"/>
    <property type="match status" value="2"/>
</dbReference>
<dbReference type="AlphaFoldDB" id="A0A3N2AV37"/>
<dbReference type="OrthoDB" id="8953821at2"/>
<dbReference type="PANTHER" id="PTHR43528:SF1">
    <property type="entry name" value="ALPHA-KETOGLUTARATE PERMEASE"/>
    <property type="match status" value="1"/>
</dbReference>
<comment type="caution">
    <text evidence="13">The sequence shown here is derived from an EMBL/GenBank/DDBJ whole genome shotgun (WGS) entry which is preliminary data.</text>
</comment>
<comment type="function">
    <text evidence="9">May be a proton symporter involved in the uptake of osmolytes such as proline and glycine betaine.</text>
</comment>
<evidence type="ECO:0000256" key="4">
    <source>
        <dbReference type="ARBA" id="ARBA00022475"/>
    </source>
</evidence>
<sequence>MTTTISETVHQTKLSKKGRKAIVAGSIGNAVEFVDWAIYSTFSSIFAHHFFPPGDDIAALLSTLAIFAVGFIMRPVGAAVMGSYADRHGRKRGLLFTITLMAVATLAIGLAPTYEQVGIAAPLLLVLARLAQGFAAGGEFGSASAFLVESAAPKRRAFAGSWQQVSVAAGVLIASGVGTVITTTLPDDAIDSYGWRIAFIFAASLGFVGLWLRRSVEETDSFATGKQRVQQADSPRRHNAFVRMIVDHPGASLRVFGITIAGTLLYYMWVNFMPTYASVTTGIPLNLALLANVIAMIVFIVLLPFGGLLSDKIGRKPTMAMFAGGFLIFAWPAFTLLNGDFWTLLAIELIGVVLLVGYSANCAVIMAEQFPPEVRATGIGLPYALAVAIFGGTAPYVTTWMNTSGFGDWVWAYASAAAAIGLVVYLTMPETKGKELD</sequence>
<evidence type="ECO:0000256" key="1">
    <source>
        <dbReference type="ARBA" id="ARBA00004651"/>
    </source>
</evidence>
<evidence type="ECO:0000256" key="8">
    <source>
        <dbReference type="ARBA" id="ARBA00023136"/>
    </source>
</evidence>
<dbReference type="PANTHER" id="PTHR43528">
    <property type="entry name" value="ALPHA-KETOGLUTARATE PERMEASE"/>
    <property type="match status" value="1"/>
</dbReference>
<dbReference type="Proteomes" id="UP000275456">
    <property type="component" value="Unassembled WGS sequence"/>
</dbReference>
<feature type="transmembrane region" description="Helical" evidence="11">
    <location>
        <begin position="251"/>
        <end position="269"/>
    </location>
</feature>
<keyword evidence="3" id="KW-0813">Transport</keyword>
<comment type="subcellular location">
    <subcellularLocation>
        <location evidence="1">Cell membrane</location>
        <topology evidence="1">Multi-pass membrane protein</topology>
    </subcellularLocation>
</comment>
<evidence type="ECO:0000256" key="5">
    <source>
        <dbReference type="ARBA" id="ARBA00022692"/>
    </source>
</evidence>
<dbReference type="InterPro" id="IPR036259">
    <property type="entry name" value="MFS_trans_sf"/>
</dbReference>
<evidence type="ECO:0000256" key="7">
    <source>
        <dbReference type="ARBA" id="ARBA00022989"/>
    </source>
</evidence>
<feature type="transmembrane region" description="Helical" evidence="11">
    <location>
        <begin position="409"/>
        <end position="428"/>
    </location>
</feature>
<feature type="domain" description="Major facilitator superfamily (MFS) profile" evidence="12">
    <location>
        <begin position="21"/>
        <end position="432"/>
    </location>
</feature>
<keyword evidence="8 11" id="KW-0472">Membrane</keyword>
<dbReference type="PROSITE" id="PS00216">
    <property type="entry name" value="SUGAR_TRANSPORT_1"/>
    <property type="match status" value="1"/>
</dbReference>
<evidence type="ECO:0000313" key="13">
    <source>
        <dbReference type="EMBL" id="ROR66840.1"/>
    </source>
</evidence>
<feature type="transmembrane region" description="Helical" evidence="11">
    <location>
        <begin position="93"/>
        <end position="114"/>
    </location>
</feature>
<feature type="transmembrane region" description="Helical" evidence="11">
    <location>
        <begin position="320"/>
        <end position="337"/>
    </location>
</feature>
<name>A0A3N2AV37_9MICO</name>
<feature type="transmembrane region" description="Helical" evidence="11">
    <location>
        <begin position="343"/>
        <end position="367"/>
    </location>
</feature>
<accession>A0A3N2AV37</accession>
<keyword evidence="4" id="KW-1003">Cell membrane</keyword>
<comment type="similarity">
    <text evidence="2">Belongs to the major facilitator superfamily. Metabolite:H+ Symporter (MHS) family (TC 2.A.1.6) family.</text>
</comment>
<feature type="transmembrane region" description="Helical" evidence="11">
    <location>
        <begin position="21"/>
        <end position="39"/>
    </location>
</feature>
<dbReference type="RefSeq" id="WP_123697781.1">
    <property type="nucleotide sequence ID" value="NZ_RKHJ01000001.1"/>
</dbReference>
<evidence type="ECO:0000256" key="2">
    <source>
        <dbReference type="ARBA" id="ARBA00008240"/>
    </source>
</evidence>
<evidence type="ECO:0000313" key="14">
    <source>
        <dbReference type="Proteomes" id="UP000275456"/>
    </source>
</evidence>